<protein>
    <submittedName>
        <fullName evidence="1">Uncharacterized protein</fullName>
    </submittedName>
</protein>
<sequence length="148" mass="15992">MKKVLSIILCIGLCIISVMPVWAEEVSKEPYVTVEEYNMSIYSSNYFVGPTIRLNSTFGSESGHQNISTGSASGNISSIILNVRAGGDPFKLYLQAPDGTLFWSVIDTTGVIGVDNFNGKNLSGTWVVWIETLGIASTASISVRINYS</sequence>
<proteinExistence type="predicted"/>
<evidence type="ECO:0000313" key="1">
    <source>
        <dbReference type="EMBL" id="TGY95319.1"/>
    </source>
</evidence>
<evidence type="ECO:0000313" key="2">
    <source>
        <dbReference type="Proteomes" id="UP000304953"/>
    </source>
</evidence>
<name>A0AC61RUI6_9FIRM</name>
<reference evidence="1" key="1">
    <citation type="submission" date="2019-04" db="EMBL/GenBank/DDBJ databases">
        <title>Microbes associate with the intestines of laboratory mice.</title>
        <authorList>
            <person name="Navarre W."/>
            <person name="Wong E."/>
            <person name="Huang K."/>
            <person name="Tropini C."/>
            <person name="Ng K."/>
            <person name="Yu B."/>
        </authorList>
    </citation>
    <scope>NUCLEOTIDE SEQUENCE</scope>
    <source>
        <strain evidence="1">NM01_1-7b</strain>
    </source>
</reference>
<accession>A0AC61RUI6</accession>
<comment type="caution">
    <text evidence="1">The sequence shown here is derived from an EMBL/GenBank/DDBJ whole genome shotgun (WGS) entry which is preliminary data.</text>
</comment>
<dbReference type="Proteomes" id="UP000304953">
    <property type="component" value="Unassembled WGS sequence"/>
</dbReference>
<organism evidence="1 2">
    <name type="scientific">Petralouisia muris</name>
    <dbReference type="NCBI Taxonomy" id="3032872"/>
    <lineage>
        <taxon>Bacteria</taxon>
        <taxon>Bacillati</taxon>
        <taxon>Bacillota</taxon>
        <taxon>Clostridia</taxon>
        <taxon>Lachnospirales</taxon>
        <taxon>Lachnospiraceae</taxon>
        <taxon>Petralouisia</taxon>
    </lineage>
</organism>
<dbReference type="EMBL" id="SRYA01000031">
    <property type="protein sequence ID" value="TGY95319.1"/>
    <property type="molecule type" value="Genomic_DNA"/>
</dbReference>
<gene>
    <name evidence="1" type="ORF">E5329_15570</name>
</gene>
<keyword evidence="2" id="KW-1185">Reference proteome</keyword>